<organism evidence="2 3">
    <name type="scientific">Lojkania enalia</name>
    <dbReference type="NCBI Taxonomy" id="147567"/>
    <lineage>
        <taxon>Eukaryota</taxon>
        <taxon>Fungi</taxon>
        <taxon>Dikarya</taxon>
        <taxon>Ascomycota</taxon>
        <taxon>Pezizomycotina</taxon>
        <taxon>Dothideomycetes</taxon>
        <taxon>Pleosporomycetidae</taxon>
        <taxon>Pleosporales</taxon>
        <taxon>Pleosporales incertae sedis</taxon>
        <taxon>Lojkania</taxon>
    </lineage>
</organism>
<dbReference type="Proteomes" id="UP000800093">
    <property type="component" value="Unassembled WGS sequence"/>
</dbReference>
<evidence type="ECO:0000313" key="3">
    <source>
        <dbReference type="Proteomes" id="UP000800093"/>
    </source>
</evidence>
<name>A0A9P4NBW0_9PLEO</name>
<feature type="region of interest" description="Disordered" evidence="1">
    <location>
        <begin position="1"/>
        <end position="23"/>
    </location>
</feature>
<evidence type="ECO:0000256" key="1">
    <source>
        <dbReference type="SAM" id="MobiDB-lite"/>
    </source>
</evidence>
<keyword evidence="3" id="KW-1185">Reference proteome</keyword>
<comment type="caution">
    <text evidence="2">The sequence shown here is derived from an EMBL/GenBank/DDBJ whole genome shotgun (WGS) entry which is preliminary data.</text>
</comment>
<accession>A0A9P4NBW0</accession>
<protein>
    <submittedName>
        <fullName evidence="2">Uncharacterized protein</fullName>
    </submittedName>
</protein>
<dbReference type="AlphaFoldDB" id="A0A9P4NBW0"/>
<dbReference type="EMBL" id="ML986579">
    <property type="protein sequence ID" value="KAF2270389.1"/>
    <property type="molecule type" value="Genomic_DNA"/>
</dbReference>
<proteinExistence type="predicted"/>
<evidence type="ECO:0000313" key="2">
    <source>
        <dbReference type="EMBL" id="KAF2270389.1"/>
    </source>
</evidence>
<gene>
    <name evidence="2" type="ORF">CC78DRAFT_595976</name>
</gene>
<sequence>MRVKVYRTPGGAQGGRCRQRSNDGARKINDSVVTLEEPWSGRQRVPTKTYRRAVRSGSRSRDFVVVRSASGWAACSLSYWRERMGRPGASRPCTLCGCAVCLCALEPSICAGPRACVGCAELVMGNVIGCDRARWVALVVQGDWAKGRLGGKEEESGLVLGARSAGLSFDARAGSSRGPGEHFQGSVPITGRRRCLFSFCARTPLALSAAEGGATRRFPPPARPAVARPAAALWRLPAVPAESEQSALSPARPHT</sequence>
<reference evidence="3" key="1">
    <citation type="journal article" date="2020" name="Stud. Mycol.">
        <title>101 Dothideomycetes genomes: A test case for predicting lifestyles and emergence of pathogens.</title>
        <authorList>
            <person name="Haridas S."/>
            <person name="Albert R."/>
            <person name="Binder M."/>
            <person name="Bloem J."/>
            <person name="LaButti K."/>
            <person name="Salamov A."/>
            <person name="Andreopoulos B."/>
            <person name="Baker S."/>
            <person name="Barry K."/>
            <person name="Bills G."/>
            <person name="Bluhm B."/>
            <person name="Cannon C."/>
            <person name="Castanera R."/>
            <person name="Culley D."/>
            <person name="Daum C."/>
            <person name="Ezra D."/>
            <person name="Gonzalez J."/>
            <person name="Henrissat B."/>
            <person name="Kuo A."/>
            <person name="Liang C."/>
            <person name="Lipzen A."/>
            <person name="Lutzoni F."/>
            <person name="Magnuson J."/>
            <person name="Mondo S."/>
            <person name="Nolan M."/>
            <person name="Ohm R."/>
            <person name="Pangilinan J."/>
            <person name="Park H.-J."/>
            <person name="Ramirez L."/>
            <person name="Alfaro M."/>
            <person name="Sun H."/>
            <person name="Tritt A."/>
            <person name="Yoshinaga Y."/>
            <person name="Zwiers L.-H."/>
            <person name="Turgeon B."/>
            <person name="Goodwin S."/>
            <person name="Spatafora J."/>
            <person name="Crous P."/>
            <person name="Grigoriev I."/>
        </authorList>
    </citation>
    <scope>NUCLEOTIDE SEQUENCE [LARGE SCALE GENOMIC DNA]</scope>
    <source>
        <strain evidence="3">CBS 304.66</strain>
    </source>
</reference>